<keyword evidence="5 11" id="KW-0375">Hydrogen ion transport</keyword>
<dbReference type="GO" id="GO:0033180">
    <property type="term" value="C:proton-transporting V-type ATPase, V1 domain"/>
    <property type="evidence" value="ECO:0007669"/>
    <property type="project" value="InterPro"/>
</dbReference>
<dbReference type="STRING" id="1684307.A0A316UFE3"/>
<dbReference type="Gene3D" id="3.40.50.10580">
    <property type="entry name" value="ATPase, V1 complex, subunit F"/>
    <property type="match status" value="1"/>
</dbReference>
<dbReference type="AlphaFoldDB" id="A0A316UFE3"/>
<dbReference type="InterPro" id="IPR005772">
    <property type="entry name" value="ATPase_V1-cplx_fsu_euk"/>
</dbReference>
<sequence>MSISQQAANRTLIASICDEDSTTGLLLAGCGQVEADGESKNFAIVDNKTSPSDIEAHFTTFTQERKDIAILLINQHIAEKIRPLVDKYSQAFPALLEIPSKEHPYDPSKDSVLKRVQKLFGE</sequence>
<protein>
    <recommendedName>
        <fullName evidence="2 11">V-type proton ATPase subunit F</fullName>
    </recommendedName>
</protein>
<comment type="function">
    <text evidence="10 11">Subunit of the V1 complex of vacuolar(H+)-ATPase (V-ATPase), a multisubunit enzyme composed of a peripheral complex (V1) that hydrolyzes ATP and a membrane integral complex (V0) that translocates protons. V-ATPase is responsible for acidifying and maintaining the pH of intracellular compartments.</text>
</comment>
<proteinExistence type="inferred from homology"/>
<dbReference type="RefSeq" id="XP_025351136.1">
    <property type="nucleotide sequence ID" value="XM_025494747.1"/>
</dbReference>
<dbReference type="PANTHER" id="PTHR13861:SF2">
    <property type="entry name" value="V-TYPE PROTON ATPASE SUBUNIT F"/>
    <property type="match status" value="1"/>
</dbReference>
<keyword evidence="7" id="KW-0472">Membrane</keyword>
<comment type="subunit">
    <text evidence="11">V-ATPase is a heteromultimeric enzyme made up of two complexes: the ATP-hydrolytic V1 complex and the proton translocation V0 complex.</text>
</comment>
<dbReference type="InterPro" id="IPR008218">
    <property type="entry name" value="ATPase_V1-cplx_f_g_su"/>
</dbReference>
<name>A0A316UFE3_9BASI</name>
<evidence type="ECO:0000256" key="6">
    <source>
        <dbReference type="ARBA" id="ARBA00023065"/>
    </source>
</evidence>
<accession>A0A316UFE3</accession>
<keyword evidence="13" id="KW-1185">Reference proteome</keyword>
<dbReference type="InterPro" id="IPR036906">
    <property type="entry name" value="ATPase_V1_fsu_sf"/>
</dbReference>
<evidence type="ECO:0000256" key="3">
    <source>
        <dbReference type="ARBA" id="ARBA00022448"/>
    </source>
</evidence>
<evidence type="ECO:0000256" key="8">
    <source>
        <dbReference type="ARBA" id="ARBA00029427"/>
    </source>
</evidence>
<keyword evidence="4" id="KW-0926">Vacuole</keyword>
<dbReference type="EMBL" id="KZ819321">
    <property type="protein sequence ID" value="PWN23976.1"/>
    <property type="molecule type" value="Genomic_DNA"/>
</dbReference>
<comment type="similarity">
    <text evidence="1 11">Belongs to the V-ATPase F subunit family.</text>
</comment>
<dbReference type="OrthoDB" id="10261947at2759"/>
<evidence type="ECO:0000313" key="12">
    <source>
        <dbReference type="EMBL" id="PWN23976.1"/>
    </source>
</evidence>
<dbReference type="Proteomes" id="UP000245942">
    <property type="component" value="Unassembled WGS sequence"/>
</dbReference>
<evidence type="ECO:0000256" key="4">
    <source>
        <dbReference type="ARBA" id="ARBA00022554"/>
    </source>
</evidence>
<dbReference type="PANTHER" id="PTHR13861">
    <property type="entry name" value="VACUOLAR ATP SYNTHASE SUBUNIT F"/>
    <property type="match status" value="1"/>
</dbReference>
<dbReference type="FunFam" id="3.40.50.10580:FF:000002">
    <property type="entry name" value="V-type proton ATPase subunit F"/>
    <property type="match status" value="1"/>
</dbReference>
<dbReference type="GeneID" id="37016481"/>
<dbReference type="Pfam" id="PF01990">
    <property type="entry name" value="ATP-synt_F"/>
    <property type="match status" value="1"/>
</dbReference>
<dbReference type="GO" id="GO:0046961">
    <property type="term" value="F:proton-transporting ATPase activity, rotational mechanism"/>
    <property type="evidence" value="ECO:0007669"/>
    <property type="project" value="InterPro"/>
</dbReference>
<keyword evidence="3 11" id="KW-0813">Transport</keyword>
<evidence type="ECO:0000256" key="11">
    <source>
        <dbReference type="PIRNR" id="PIRNR015945"/>
    </source>
</evidence>
<keyword evidence="6 11" id="KW-0406">Ion transport</keyword>
<evidence type="ECO:0000256" key="7">
    <source>
        <dbReference type="ARBA" id="ARBA00023136"/>
    </source>
</evidence>
<evidence type="ECO:0000256" key="1">
    <source>
        <dbReference type="ARBA" id="ARBA00010148"/>
    </source>
</evidence>
<evidence type="ECO:0000256" key="5">
    <source>
        <dbReference type="ARBA" id="ARBA00022781"/>
    </source>
</evidence>
<comment type="subcellular location">
    <subcellularLocation>
        <location evidence="8">Vacuole membrane</location>
        <topology evidence="8">Peripheral membrane protein</topology>
        <orientation evidence="8">Cytoplasmic side</orientation>
    </subcellularLocation>
</comment>
<gene>
    <name evidence="12" type="ORF">BCV69DRAFT_309831</name>
</gene>
<comment type="subunit">
    <text evidence="9">V-ATPase is a heteromultimeric enzyme composed of a peripheral catalytic V1 complex (components A to H) attached to an integral membrane V0 proton pore complex (components: a, c, c', c'', d, e, f and VOA1).</text>
</comment>
<evidence type="ECO:0000256" key="2">
    <source>
        <dbReference type="ARBA" id="ARBA00013430"/>
    </source>
</evidence>
<evidence type="ECO:0000256" key="9">
    <source>
        <dbReference type="ARBA" id="ARBA00029477"/>
    </source>
</evidence>
<dbReference type="GO" id="GO:0000329">
    <property type="term" value="C:fungal-type vacuole membrane"/>
    <property type="evidence" value="ECO:0007669"/>
    <property type="project" value="TreeGrafter"/>
</dbReference>
<reference evidence="12 13" key="1">
    <citation type="journal article" date="2018" name="Mol. Biol. Evol.">
        <title>Broad Genomic Sampling Reveals a Smut Pathogenic Ancestry of the Fungal Clade Ustilaginomycotina.</title>
        <authorList>
            <person name="Kijpornyongpan T."/>
            <person name="Mondo S.J."/>
            <person name="Barry K."/>
            <person name="Sandor L."/>
            <person name="Lee J."/>
            <person name="Lipzen A."/>
            <person name="Pangilinan J."/>
            <person name="LaButti K."/>
            <person name="Hainaut M."/>
            <person name="Henrissat B."/>
            <person name="Grigoriev I.V."/>
            <person name="Spatafora J.W."/>
            <person name="Aime M.C."/>
        </authorList>
    </citation>
    <scope>NUCLEOTIDE SEQUENCE [LARGE SCALE GENOMIC DNA]</scope>
    <source>
        <strain evidence="12 13">MCA 4718</strain>
    </source>
</reference>
<dbReference type="SUPFAM" id="SSF159468">
    <property type="entry name" value="AtpF-like"/>
    <property type="match status" value="1"/>
</dbReference>
<dbReference type="NCBIfam" id="TIGR01101">
    <property type="entry name" value="V_ATP_synt_F"/>
    <property type="match status" value="1"/>
</dbReference>
<organism evidence="12 13">
    <name type="scientific">Pseudomicrostroma glucosiphilum</name>
    <dbReference type="NCBI Taxonomy" id="1684307"/>
    <lineage>
        <taxon>Eukaryota</taxon>
        <taxon>Fungi</taxon>
        <taxon>Dikarya</taxon>
        <taxon>Basidiomycota</taxon>
        <taxon>Ustilaginomycotina</taxon>
        <taxon>Exobasidiomycetes</taxon>
        <taxon>Microstromatales</taxon>
        <taxon>Microstromatales incertae sedis</taxon>
        <taxon>Pseudomicrostroma</taxon>
    </lineage>
</organism>
<evidence type="ECO:0000256" key="10">
    <source>
        <dbReference type="ARBA" id="ARBA00046254"/>
    </source>
</evidence>
<dbReference type="PIRSF" id="PIRSF015945">
    <property type="entry name" value="ATPase_V1_F_euk"/>
    <property type="match status" value="1"/>
</dbReference>
<evidence type="ECO:0000313" key="13">
    <source>
        <dbReference type="Proteomes" id="UP000245942"/>
    </source>
</evidence>